<dbReference type="Pfam" id="PF00126">
    <property type="entry name" value="HTH_1"/>
    <property type="match status" value="1"/>
</dbReference>
<dbReference type="AlphaFoldDB" id="D0LEI9"/>
<evidence type="ECO:0000313" key="6">
    <source>
        <dbReference type="EMBL" id="ACY19907.1"/>
    </source>
</evidence>
<dbReference type="Proteomes" id="UP000001219">
    <property type="component" value="Chromosome"/>
</dbReference>
<reference evidence="7" key="1">
    <citation type="submission" date="2009-10" db="EMBL/GenBank/DDBJ databases">
        <title>The complete chromosome of Gordonia bronchialis DSM 43247.</title>
        <authorList>
            <consortium name="US DOE Joint Genome Institute (JGI-PGF)"/>
            <person name="Lucas S."/>
            <person name="Copeland A."/>
            <person name="Lapidus A."/>
            <person name="Glavina del Rio T."/>
            <person name="Dalin E."/>
            <person name="Tice H."/>
            <person name="Bruce D."/>
            <person name="Goodwin L."/>
            <person name="Pitluck S."/>
            <person name="Kyrpides N."/>
            <person name="Mavromatis K."/>
            <person name="Ivanova N."/>
            <person name="Ovchinnikova G."/>
            <person name="Saunders E."/>
            <person name="Brettin T."/>
            <person name="Detter J.C."/>
            <person name="Han C."/>
            <person name="Larimer F."/>
            <person name="Land M."/>
            <person name="Hauser L."/>
            <person name="Markowitz V."/>
            <person name="Cheng J.-F."/>
            <person name="Hugenholtz P."/>
            <person name="Woyke T."/>
            <person name="Wu D."/>
            <person name="Jando M."/>
            <person name="Schneider S."/>
            <person name="Goeker M."/>
            <person name="Klenk H.-P."/>
            <person name="Eisen J.A."/>
        </authorList>
    </citation>
    <scope>NUCLEOTIDE SEQUENCE [LARGE SCALE GENOMIC DNA]</scope>
    <source>
        <strain evidence="7">ATCC 25592 / DSM 43247 / BCRC 13721 / JCM 3198 / KCTC 3076 / NBRC 16047 / NCTC 10667</strain>
    </source>
</reference>
<dbReference type="PANTHER" id="PTHR30126:SF39">
    <property type="entry name" value="HTH-TYPE TRANSCRIPTIONAL REGULATOR CYSL"/>
    <property type="match status" value="1"/>
</dbReference>
<name>D0LEI9_GORB4</name>
<dbReference type="STRING" id="526226.Gbro_0579"/>
<dbReference type="SUPFAM" id="SSF53850">
    <property type="entry name" value="Periplasmic binding protein-like II"/>
    <property type="match status" value="1"/>
</dbReference>
<dbReference type="Gene3D" id="3.40.190.10">
    <property type="entry name" value="Periplasmic binding protein-like II"/>
    <property type="match status" value="2"/>
</dbReference>
<accession>D0LEI9</accession>
<keyword evidence="7" id="KW-1185">Reference proteome</keyword>
<organism evidence="6 7">
    <name type="scientific">Gordonia bronchialis (strain ATCC 25592 / DSM 43247 / BCRC 13721 / JCM 3198 / KCTC 3076 / NBRC 16047 / NCTC 10667)</name>
    <name type="common">Rhodococcus bronchialis</name>
    <dbReference type="NCBI Taxonomy" id="526226"/>
    <lineage>
        <taxon>Bacteria</taxon>
        <taxon>Bacillati</taxon>
        <taxon>Actinomycetota</taxon>
        <taxon>Actinomycetes</taxon>
        <taxon>Mycobacteriales</taxon>
        <taxon>Gordoniaceae</taxon>
        <taxon>Gordonia</taxon>
    </lineage>
</organism>
<dbReference type="InterPro" id="IPR036388">
    <property type="entry name" value="WH-like_DNA-bd_sf"/>
</dbReference>
<evidence type="ECO:0000259" key="5">
    <source>
        <dbReference type="PROSITE" id="PS50931"/>
    </source>
</evidence>
<dbReference type="RefSeq" id="WP_012832494.1">
    <property type="nucleotide sequence ID" value="NC_013441.1"/>
</dbReference>
<feature type="domain" description="HTH lysR-type" evidence="5">
    <location>
        <begin position="7"/>
        <end position="64"/>
    </location>
</feature>
<dbReference type="SUPFAM" id="SSF46785">
    <property type="entry name" value="Winged helix' DNA-binding domain"/>
    <property type="match status" value="1"/>
</dbReference>
<keyword evidence="4" id="KW-0804">Transcription</keyword>
<proteinExistence type="inferred from homology"/>
<sequence length="299" mass="31466">MVARRLPDLAALEVLVTVGRLGSMGAAARELGLSQQAVSARVRSIEHELGVELFLRSPSGVEATTNGVIVLEWATALVDRAAEFTAGVDSLVAARQATLIVAASKTVAEYLVPSWIITLASRTDAKISVRPMNSTEVLDAVRAADAHLGFIEIPGPTRELDSTTVAMDELLVVCAPDHPWASSDGVSVDELAATPLIQREPGSGTRVTFEAALADLGLRAADPVIELRSVTAIRASVLSSPVATVLSQLSVADDIAAGRLVWVSVQGLRMIRPLRAVWTPHVTLRGPARDLLEVAVPGS</sequence>
<reference evidence="6 7" key="2">
    <citation type="journal article" date="2010" name="Stand. Genomic Sci.">
        <title>Complete genome sequence of Gordonia bronchialis type strain (3410).</title>
        <authorList>
            <person name="Ivanova N."/>
            <person name="Sikorski J."/>
            <person name="Jando M."/>
            <person name="Lapidus A."/>
            <person name="Nolan M."/>
            <person name="Lucas S."/>
            <person name="Del Rio T.G."/>
            <person name="Tice H."/>
            <person name="Copeland A."/>
            <person name="Cheng J.F."/>
            <person name="Chen F."/>
            <person name="Bruce D."/>
            <person name="Goodwin L."/>
            <person name="Pitluck S."/>
            <person name="Mavromatis K."/>
            <person name="Ovchinnikova G."/>
            <person name="Pati A."/>
            <person name="Chen A."/>
            <person name="Palaniappan K."/>
            <person name="Land M."/>
            <person name="Hauser L."/>
            <person name="Chang Y.J."/>
            <person name="Jeffries C.D."/>
            <person name="Chain P."/>
            <person name="Saunders E."/>
            <person name="Han C."/>
            <person name="Detter J.C."/>
            <person name="Brettin T."/>
            <person name="Rohde M."/>
            <person name="Goker M."/>
            <person name="Bristow J."/>
            <person name="Eisen J.A."/>
            <person name="Markowitz V."/>
            <person name="Hugenholtz P."/>
            <person name="Klenk H.P."/>
            <person name="Kyrpides N.C."/>
        </authorList>
    </citation>
    <scope>NUCLEOTIDE SEQUENCE [LARGE SCALE GENOMIC DNA]</scope>
    <source>
        <strain evidence="7">ATCC 25592 / DSM 43247 / BCRC 13721 / JCM 3198 / KCTC 3076 / NBRC 16047 / NCTC 10667</strain>
    </source>
</reference>
<evidence type="ECO:0000256" key="4">
    <source>
        <dbReference type="ARBA" id="ARBA00023163"/>
    </source>
</evidence>
<evidence type="ECO:0000256" key="1">
    <source>
        <dbReference type="ARBA" id="ARBA00009437"/>
    </source>
</evidence>
<keyword evidence="3" id="KW-0238">DNA-binding</keyword>
<keyword evidence="2" id="KW-0805">Transcription regulation</keyword>
<dbReference type="HOGENOM" id="CLU_039613_6_1_11"/>
<dbReference type="PRINTS" id="PR00039">
    <property type="entry name" value="HTHLYSR"/>
</dbReference>
<dbReference type="GO" id="GO:0000976">
    <property type="term" value="F:transcription cis-regulatory region binding"/>
    <property type="evidence" value="ECO:0007669"/>
    <property type="project" value="TreeGrafter"/>
</dbReference>
<dbReference type="eggNOG" id="COG0583">
    <property type="taxonomic scope" value="Bacteria"/>
</dbReference>
<dbReference type="GO" id="GO:0003700">
    <property type="term" value="F:DNA-binding transcription factor activity"/>
    <property type="evidence" value="ECO:0007669"/>
    <property type="project" value="InterPro"/>
</dbReference>
<dbReference type="EMBL" id="CP001802">
    <property type="protein sequence ID" value="ACY19907.1"/>
    <property type="molecule type" value="Genomic_DNA"/>
</dbReference>
<evidence type="ECO:0000256" key="3">
    <source>
        <dbReference type="ARBA" id="ARBA00023125"/>
    </source>
</evidence>
<comment type="similarity">
    <text evidence="1">Belongs to the LysR transcriptional regulatory family.</text>
</comment>
<dbReference type="PANTHER" id="PTHR30126">
    <property type="entry name" value="HTH-TYPE TRANSCRIPTIONAL REGULATOR"/>
    <property type="match status" value="1"/>
</dbReference>
<dbReference type="InterPro" id="IPR005119">
    <property type="entry name" value="LysR_subst-bd"/>
</dbReference>
<dbReference type="PROSITE" id="PS50931">
    <property type="entry name" value="HTH_LYSR"/>
    <property type="match status" value="1"/>
</dbReference>
<protein>
    <submittedName>
        <fullName evidence="6">LysR substrate-binding protein</fullName>
    </submittedName>
</protein>
<dbReference type="OrthoDB" id="9808620at2"/>
<dbReference type="Gene3D" id="1.10.10.10">
    <property type="entry name" value="Winged helix-like DNA-binding domain superfamily/Winged helix DNA-binding domain"/>
    <property type="match status" value="1"/>
</dbReference>
<dbReference type="KEGG" id="gbr:Gbro_0579"/>
<dbReference type="InterPro" id="IPR036390">
    <property type="entry name" value="WH_DNA-bd_sf"/>
</dbReference>
<dbReference type="Pfam" id="PF03466">
    <property type="entry name" value="LysR_substrate"/>
    <property type="match status" value="1"/>
</dbReference>
<dbReference type="InterPro" id="IPR000847">
    <property type="entry name" value="LysR_HTH_N"/>
</dbReference>
<evidence type="ECO:0000256" key="2">
    <source>
        <dbReference type="ARBA" id="ARBA00023015"/>
    </source>
</evidence>
<evidence type="ECO:0000313" key="7">
    <source>
        <dbReference type="Proteomes" id="UP000001219"/>
    </source>
</evidence>
<gene>
    <name evidence="6" type="ordered locus">Gbro_0579</name>
</gene>